<accession>A0A1I9G5X3</accession>
<name>A0A1I9G5X3_BRUMA</name>
<organism evidence="1">
    <name type="scientific">Brugia malayi</name>
    <name type="common">Filarial nematode worm</name>
    <dbReference type="NCBI Taxonomy" id="6279"/>
    <lineage>
        <taxon>Eukaryota</taxon>
        <taxon>Metazoa</taxon>
        <taxon>Ecdysozoa</taxon>
        <taxon>Nematoda</taxon>
        <taxon>Chromadorea</taxon>
        <taxon>Rhabditida</taxon>
        <taxon>Spirurina</taxon>
        <taxon>Spiruromorpha</taxon>
        <taxon>Filarioidea</taxon>
        <taxon>Onchocercidae</taxon>
        <taxon>Brugia</taxon>
    </lineage>
</organism>
<protein>
    <submittedName>
        <fullName evidence="1">Bm13626</fullName>
    </submittedName>
</protein>
<proteinExistence type="predicted"/>
<gene>
    <name evidence="1" type="primary">Bm13626</name>
    <name evidence="1" type="ORF">BM_Bm13626</name>
</gene>
<dbReference type="EMBL" id="LN857023">
    <property type="protein sequence ID" value="CDQ01817.1"/>
    <property type="molecule type" value="Genomic_DNA"/>
</dbReference>
<dbReference type="AlphaFoldDB" id="A0A1I9G5X3"/>
<reference evidence="1" key="2">
    <citation type="submission" date="2012-12" db="EMBL/GenBank/DDBJ databases">
        <authorList>
            <consortium name="WormBase Consortium"/>
            <person name="Ghedin E."/>
            <person name="Paulini M."/>
        </authorList>
    </citation>
    <scope>NUCLEOTIDE SEQUENCE</scope>
    <source>
        <strain evidence="1">FR3</strain>
    </source>
</reference>
<reference evidence="1" key="1">
    <citation type="journal article" date="2007" name="Science">
        <title>Draft genome of the filarial nematode parasite Brugia malayi.</title>
        <authorList>
            <person name="Ghedin E."/>
            <person name="Wang S."/>
            <person name="Spiro D."/>
            <person name="Caler E."/>
            <person name="Zhao Q."/>
            <person name="Crabtree J."/>
            <person name="Allen J.E."/>
            <person name="Delcher A.L."/>
            <person name="Guiliano D.B."/>
            <person name="Miranda-Saavedra D."/>
            <person name="Angiuoli S.V."/>
            <person name="Creasy T."/>
            <person name="Amedeo P."/>
            <person name="Haas B."/>
            <person name="El-Sayed N.M."/>
            <person name="Wortman J.R."/>
            <person name="Feldblyum T."/>
            <person name="Tallon L."/>
            <person name="Schatz M."/>
            <person name="Shumway M."/>
            <person name="Koo H."/>
            <person name="Salzberg S.L."/>
            <person name="Schobel S."/>
            <person name="Pertea M."/>
            <person name="Pop M."/>
            <person name="White O."/>
            <person name="Barton G.J."/>
            <person name="Carlow C.K."/>
            <person name="Crawford M.J."/>
            <person name="Daub J."/>
            <person name="Dimmic M.W."/>
            <person name="Estes C.F."/>
            <person name="Foster J.M."/>
            <person name="Ganatra M."/>
            <person name="Gregory W.F."/>
            <person name="Johnson N.M."/>
            <person name="Jin J."/>
            <person name="Komuniecki R."/>
            <person name="Korf I."/>
            <person name="Kumar S."/>
            <person name="Laney S."/>
            <person name="Li B.W."/>
            <person name="Li W."/>
            <person name="Lindblom T.H."/>
            <person name="Lustigman S."/>
            <person name="Ma D."/>
            <person name="Maina C.V."/>
            <person name="Martin D.M."/>
            <person name="McCarter J.P."/>
            <person name="McReynolds L."/>
            <person name="Mitreva M."/>
            <person name="Nutman T.B."/>
            <person name="Parkinson J."/>
            <person name="Peregrin-Alvarez J.M."/>
            <person name="Poole C."/>
            <person name="Ren Q."/>
            <person name="Saunders L."/>
            <person name="Sluder A.E."/>
            <person name="Smith K."/>
            <person name="Stanke M."/>
            <person name="Unnasch T.R."/>
            <person name="Ware J."/>
            <person name="Wei A.D."/>
            <person name="Weil G."/>
            <person name="Williams D.J."/>
            <person name="Zhang Y."/>
            <person name="Williams S.A."/>
            <person name="Fraser-Liggett C."/>
            <person name="Slatko B."/>
            <person name="Blaxter M.L."/>
            <person name="Scott A.L."/>
        </authorList>
    </citation>
    <scope>NUCLEOTIDE SEQUENCE</scope>
    <source>
        <strain evidence="1">FR3</strain>
    </source>
</reference>
<evidence type="ECO:0000313" key="1">
    <source>
        <dbReference type="EMBL" id="CDQ01817.1"/>
    </source>
</evidence>
<sequence length="81" mass="9087">MCDRSDVAIANTKEFVRNKILIRNFLIHQFCLFNHNSNGNVMVVAIMNDHDGYVIDNSTVISISFGCSVALLSHINSFVEL</sequence>